<dbReference type="GO" id="GO:2000280">
    <property type="term" value="P:regulation of root development"/>
    <property type="evidence" value="ECO:0007669"/>
    <property type="project" value="UniProtKB-ARBA"/>
</dbReference>
<dbReference type="GO" id="GO:0009506">
    <property type="term" value="C:plasmodesma"/>
    <property type="evidence" value="ECO:0007669"/>
    <property type="project" value="UniProtKB-ARBA"/>
</dbReference>
<protein>
    <recommendedName>
        <fullName evidence="12">Germin-like protein</fullName>
    </recommendedName>
</protein>
<evidence type="ECO:0000256" key="10">
    <source>
        <dbReference type="PIRSR" id="PIRSR601929-2"/>
    </source>
</evidence>
<dbReference type="AlphaFoldDB" id="A0AA38C7L1"/>
<dbReference type="GO" id="GO:0030145">
    <property type="term" value="F:manganese ion binding"/>
    <property type="evidence" value="ECO:0007669"/>
    <property type="project" value="UniProtKB-UniRule"/>
</dbReference>
<keyword evidence="6 12" id="KW-0732">Signal</keyword>
<dbReference type="InterPro" id="IPR006045">
    <property type="entry name" value="Cupin_1"/>
</dbReference>
<dbReference type="SUPFAM" id="SSF51182">
    <property type="entry name" value="RmlC-like cupins"/>
    <property type="match status" value="1"/>
</dbReference>
<dbReference type="EMBL" id="JAHRHJ020000502">
    <property type="protein sequence ID" value="KAH9294001.1"/>
    <property type="molecule type" value="Genomic_DNA"/>
</dbReference>
<comment type="caution">
    <text evidence="14">The sequence shown here is derived from an EMBL/GenBank/DDBJ whole genome shotgun (WGS) entry which is preliminary data.</text>
</comment>
<evidence type="ECO:0000256" key="7">
    <source>
        <dbReference type="ARBA" id="ARBA00023157"/>
    </source>
</evidence>
<dbReference type="InterPro" id="IPR001929">
    <property type="entry name" value="Germin"/>
</dbReference>
<feature type="binding site" evidence="9">
    <location>
        <position position="114"/>
    </location>
    <ligand>
        <name>oxalate</name>
        <dbReference type="ChEBI" id="CHEBI:30623"/>
    </ligand>
</feature>
<dbReference type="CDD" id="cd02241">
    <property type="entry name" value="cupin_OxOx"/>
    <property type="match status" value="1"/>
</dbReference>
<dbReference type="Pfam" id="PF00190">
    <property type="entry name" value="Cupin_1"/>
    <property type="match status" value="1"/>
</dbReference>
<feature type="domain" description="Cupin type-1" evidence="13">
    <location>
        <begin position="58"/>
        <end position="207"/>
    </location>
</feature>
<proteinExistence type="inferred from homology"/>
<evidence type="ECO:0000256" key="6">
    <source>
        <dbReference type="ARBA" id="ARBA00022729"/>
    </source>
</evidence>
<dbReference type="FunFam" id="2.60.120.10:FF:000025">
    <property type="entry name" value="germin-like protein subfamily 2 member 1"/>
    <property type="match status" value="1"/>
</dbReference>
<keyword evidence="8 9" id="KW-0464">Manganese</keyword>
<dbReference type="SMART" id="SM00835">
    <property type="entry name" value="Cupin_1"/>
    <property type="match status" value="1"/>
</dbReference>
<keyword evidence="4 12" id="KW-0964">Secreted</keyword>
<dbReference type="OMA" id="PCINPNE"/>
<feature type="non-terminal residue" evidence="14">
    <location>
        <position position="207"/>
    </location>
</feature>
<keyword evidence="7 11" id="KW-1015">Disulfide bond</keyword>
<sequence length="207" mass="21797">MAYFLAPLFLVLILPKISADPDALQDFCVADTSSSTIFMNGLPCLNPNQVSAKNFTTSVLSSAGNTSGNPFGVSLKTTTTQFLPGINTLGLIMARVDLAVGAVLPLHTHPRASEIIFVLEGTLNVGFVDTTNKLFSAEIKTGDVFVFPRGIIHFVHNIGNTPASVIATLNSQAPGNSVIPLATFASNPAIPNQVLAKSFQLNVAEVD</sequence>
<dbReference type="PRINTS" id="PR00325">
    <property type="entry name" value="GERMIN"/>
</dbReference>
<accession>A0AA38C7L1</accession>
<dbReference type="PANTHER" id="PTHR31238">
    <property type="entry name" value="GERMIN-LIKE PROTEIN SUBFAMILY 3 MEMBER 3"/>
    <property type="match status" value="1"/>
</dbReference>
<name>A0AA38C7L1_TAXCH</name>
<feature type="binding site" evidence="10">
    <location>
        <position position="107"/>
    </location>
    <ligand>
        <name>Mn(2+)</name>
        <dbReference type="ChEBI" id="CHEBI:29035"/>
    </ligand>
</feature>
<evidence type="ECO:0000313" key="15">
    <source>
        <dbReference type="Proteomes" id="UP000824469"/>
    </source>
</evidence>
<dbReference type="InterPro" id="IPR014710">
    <property type="entry name" value="RmlC-like_jellyroll"/>
</dbReference>
<feature type="binding site" evidence="10">
    <location>
        <position position="114"/>
    </location>
    <ligand>
        <name>Mn(2+)</name>
        <dbReference type="ChEBI" id="CHEBI:29035"/>
    </ligand>
</feature>
<feature type="binding site" evidence="10">
    <location>
        <position position="109"/>
    </location>
    <ligand>
        <name>Mn(2+)</name>
        <dbReference type="ChEBI" id="CHEBI:29035"/>
    </ligand>
</feature>
<evidence type="ECO:0000259" key="13">
    <source>
        <dbReference type="SMART" id="SM00835"/>
    </source>
</evidence>
<evidence type="ECO:0000256" key="12">
    <source>
        <dbReference type="RuleBase" id="RU366015"/>
    </source>
</evidence>
<evidence type="ECO:0000313" key="14">
    <source>
        <dbReference type="EMBL" id="KAH9294001.1"/>
    </source>
</evidence>
<dbReference type="Gene3D" id="2.60.120.10">
    <property type="entry name" value="Jelly Rolls"/>
    <property type="match status" value="1"/>
</dbReference>
<dbReference type="Proteomes" id="UP000824469">
    <property type="component" value="Unassembled WGS sequence"/>
</dbReference>
<organism evidence="14 15">
    <name type="scientific">Taxus chinensis</name>
    <name type="common">Chinese yew</name>
    <name type="synonym">Taxus wallichiana var. chinensis</name>
    <dbReference type="NCBI Taxonomy" id="29808"/>
    <lineage>
        <taxon>Eukaryota</taxon>
        <taxon>Viridiplantae</taxon>
        <taxon>Streptophyta</taxon>
        <taxon>Embryophyta</taxon>
        <taxon>Tracheophyta</taxon>
        <taxon>Spermatophyta</taxon>
        <taxon>Pinopsida</taxon>
        <taxon>Pinidae</taxon>
        <taxon>Conifers II</taxon>
        <taxon>Cupressales</taxon>
        <taxon>Taxaceae</taxon>
        <taxon>Taxus</taxon>
    </lineage>
</organism>
<evidence type="ECO:0000256" key="5">
    <source>
        <dbReference type="ARBA" id="ARBA00022723"/>
    </source>
</evidence>
<comment type="similarity">
    <text evidence="2 12">Belongs to the germin family.</text>
</comment>
<comment type="subcellular location">
    <subcellularLocation>
        <location evidence="1 12">Secreted</location>
        <location evidence="1 12">Extracellular space</location>
        <location evidence="1 12">Apoplast</location>
    </subcellularLocation>
</comment>
<evidence type="ECO:0000256" key="1">
    <source>
        <dbReference type="ARBA" id="ARBA00004271"/>
    </source>
</evidence>
<evidence type="ECO:0000256" key="9">
    <source>
        <dbReference type="PIRSR" id="PIRSR601929-1"/>
    </source>
</evidence>
<evidence type="ECO:0000256" key="4">
    <source>
        <dbReference type="ARBA" id="ARBA00022525"/>
    </source>
</evidence>
<dbReference type="GO" id="GO:0048046">
    <property type="term" value="C:apoplast"/>
    <property type="evidence" value="ECO:0007669"/>
    <property type="project" value="UniProtKB-SubCell"/>
</dbReference>
<feature type="disulfide bond" evidence="11">
    <location>
        <begin position="28"/>
        <end position="44"/>
    </location>
</feature>
<feature type="signal peptide" evidence="12">
    <location>
        <begin position="1"/>
        <end position="19"/>
    </location>
</feature>
<feature type="chain" id="PRO_5041482166" description="Germin-like protein" evidence="12">
    <location>
        <begin position="20"/>
        <end position="207"/>
    </location>
</feature>
<keyword evidence="5 9" id="KW-0479">Metal-binding</keyword>
<evidence type="ECO:0000256" key="11">
    <source>
        <dbReference type="PIRSR" id="PIRSR601929-3"/>
    </source>
</evidence>
<dbReference type="InterPro" id="IPR011051">
    <property type="entry name" value="RmlC_Cupin_sf"/>
</dbReference>
<evidence type="ECO:0000256" key="8">
    <source>
        <dbReference type="ARBA" id="ARBA00023211"/>
    </source>
</evidence>
<feature type="binding site" evidence="9">
    <location>
        <position position="109"/>
    </location>
    <ligand>
        <name>oxalate</name>
        <dbReference type="ChEBI" id="CHEBI:30623"/>
    </ligand>
</feature>
<dbReference type="GO" id="GO:0010497">
    <property type="term" value="P:plasmodesmata-mediated intercellular transport"/>
    <property type="evidence" value="ECO:0007669"/>
    <property type="project" value="UniProtKB-ARBA"/>
</dbReference>
<evidence type="ECO:0000256" key="3">
    <source>
        <dbReference type="ARBA" id="ARBA00022523"/>
    </source>
</evidence>
<feature type="binding site" evidence="10">
    <location>
        <position position="153"/>
    </location>
    <ligand>
        <name>Mn(2+)</name>
        <dbReference type="ChEBI" id="CHEBI:29035"/>
    </ligand>
</feature>
<keyword evidence="3 12" id="KW-0052">Apoplast</keyword>
<gene>
    <name evidence="14" type="ORF">KI387_040794</name>
</gene>
<evidence type="ECO:0000256" key="2">
    <source>
        <dbReference type="ARBA" id="ARBA00007456"/>
    </source>
</evidence>
<keyword evidence="15" id="KW-1185">Reference proteome</keyword>
<reference evidence="14 15" key="1">
    <citation type="journal article" date="2021" name="Nat. Plants">
        <title>The Taxus genome provides insights into paclitaxel biosynthesis.</title>
        <authorList>
            <person name="Xiong X."/>
            <person name="Gou J."/>
            <person name="Liao Q."/>
            <person name="Li Y."/>
            <person name="Zhou Q."/>
            <person name="Bi G."/>
            <person name="Li C."/>
            <person name="Du R."/>
            <person name="Wang X."/>
            <person name="Sun T."/>
            <person name="Guo L."/>
            <person name="Liang H."/>
            <person name="Lu P."/>
            <person name="Wu Y."/>
            <person name="Zhang Z."/>
            <person name="Ro D.K."/>
            <person name="Shang Y."/>
            <person name="Huang S."/>
            <person name="Yan J."/>
        </authorList>
    </citation>
    <scope>NUCLEOTIDE SEQUENCE [LARGE SCALE GENOMIC DNA]</scope>
    <source>
        <strain evidence="14">Ta-2019</strain>
    </source>
</reference>